<evidence type="ECO:0000256" key="2">
    <source>
        <dbReference type="ARBA" id="ARBA00007866"/>
    </source>
</evidence>
<gene>
    <name evidence="21" type="ORF">MYMAC_004233</name>
</gene>
<dbReference type="Gene3D" id="1.10.760.10">
    <property type="entry name" value="Cytochrome c-like domain"/>
    <property type="match status" value="1"/>
</dbReference>
<name>A0A250JZR6_9BACT</name>
<dbReference type="PANTHER" id="PTHR22888">
    <property type="entry name" value="CYTOCHROME C OXIDASE, SUBUNIT II"/>
    <property type="match status" value="1"/>
</dbReference>
<evidence type="ECO:0000256" key="10">
    <source>
        <dbReference type="ARBA" id="ARBA00022982"/>
    </source>
</evidence>
<keyword evidence="12 17" id="KW-0408">Iron</keyword>
<dbReference type="GO" id="GO:0016020">
    <property type="term" value="C:membrane"/>
    <property type="evidence" value="ECO:0007669"/>
    <property type="project" value="UniProtKB-SubCell"/>
</dbReference>
<comment type="function">
    <text evidence="15">Subunits I and II form the functional core of the enzyme complex. Electrons originating in cytochrome c are transferred via heme a and Cu(A) to the binuclear center formed by heme a3 and Cu(B).</text>
</comment>
<dbReference type="SUPFAM" id="SSF49503">
    <property type="entry name" value="Cupredoxins"/>
    <property type="match status" value="1"/>
</dbReference>
<keyword evidence="8 17" id="KW-0479">Metal-binding</keyword>
<dbReference type="InterPro" id="IPR008972">
    <property type="entry name" value="Cupredoxin"/>
</dbReference>
<dbReference type="Pfam" id="PF00116">
    <property type="entry name" value="COX2"/>
    <property type="match status" value="1"/>
</dbReference>
<dbReference type="NCBIfam" id="TIGR02866">
    <property type="entry name" value="CoxB"/>
    <property type="match status" value="1"/>
</dbReference>
<dbReference type="OrthoDB" id="9781261at2"/>
<dbReference type="CDD" id="cd13915">
    <property type="entry name" value="CuRO_HCO_II_like_2"/>
    <property type="match status" value="1"/>
</dbReference>
<dbReference type="SUPFAM" id="SSF46626">
    <property type="entry name" value="Cytochrome c"/>
    <property type="match status" value="1"/>
</dbReference>
<evidence type="ECO:0000256" key="3">
    <source>
        <dbReference type="ARBA" id="ARBA00012949"/>
    </source>
</evidence>
<evidence type="ECO:0000256" key="16">
    <source>
        <dbReference type="ARBA" id="ARBA00031399"/>
    </source>
</evidence>
<evidence type="ECO:0000259" key="20">
    <source>
        <dbReference type="PROSITE" id="PS51007"/>
    </source>
</evidence>
<evidence type="ECO:0000256" key="14">
    <source>
        <dbReference type="ARBA" id="ARBA00023136"/>
    </source>
</evidence>
<keyword evidence="11 18" id="KW-1133">Transmembrane helix</keyword>
<keyword evidence="6" id="KW-0679">Respiratory chain</keyword>
<dbReference type="Gene3D" id="1.10.287.90">
    <property type="match status" value="1"/>
</dbReference>
<evidence type="ECO:0000256" key="6">
    <source>
        <dbReference type="ARBA" id="ARBA00022660"/>
    </source>
</evidence>
<dbReference type="PROSITE" id="PS51007">
    <property type="entry name" value="CYTC"/>
    <property type="match status" value="1"/>
</dbReference>
<dbReference type="KEGG" id="mmas:MYMAC_004233"/>
<comment type="subcellular location">
    <subcellularLocation>
        <location evidence="1">Membrane</location>
        <topology evidence="1">Multi-pass membrane protein</topology>
    </subcellularLocation>
</comment>
<keyword evidence="22" id="KW-1185">Reference proteome</keyword>
<dbReference type="GO" id="GO:0020037">
    <property type="term" value="F:heme binding"/>
    <property type="evidence" value="ECO:0007669"/>
    <property type="project" value="InterPro"/>
</dbReference>
<dbReference type="GO" id="GO:0004129">
    <property type="term" value="F:cytochrome-c oxidase activity"/>
    <property type="evidence" value="ECO:0007669"/>
    <property type="project" value="UniProtKB-EC"/>
</dbReference>
<keyword evidence="10" id="KW-0249">Electron transport</keyword>
<dbReference type="GO" id="GO:0005507">
    <property type="term" value="F:copper ion binding"/>
    <property type="evidence" value="ECO:0007669"/>
    <property type="project" value="InterPro"/>
</dbReference>
<dbReference type="GO" id="GO:0016491">
    <property type="term" value="F:oxidoreductase activity"/>
    <property type="evidence" value="ECO:0007669"/>
    <property type="project" value="InterPro"/>
</dbReference>
<keyword evidence="14 18" id="KW-0472">Membrane</keyword>
<evidence type="ECO:0000256" key="4">
    <source>
        <dbReference type="ARBA" id="ARBA00022448"/>
    </source>
</evidence>
<evidence type="ECO:0000256" key="13">
    <source>
        <dbReference type="ARBA" id="ARBA00023008"/>
    </source>
</evidence>
<dbReference type="InterPro" id="IPR036257">
    <property type="entry name" value="Cyt_c_oxidase_su2_TM_sf"/>
</dbReference>
<dbReference type="RefSeq" id="WP_095959429.1">
    <property type="nucleotide sequence ID" value="NZ_CP022203.1"/>
</dbReference>
<dbReference type="GO" id="GO:0042773">
    <property type="term" value="P:ATP synthesis coupled electron transport"/>
    <property type="evidence" value="ECO:0007669"/>
    <property type="project" value="TreeGrafter"/>
</dbReference>
<evidence type="ECO:0000313" key="22">
    <source>
        <dbReference type="Proteomes" id="UP000217343"/>
    </source>
</evidence>
<protein>
    <recommendedName>
        <fullName evidence="3">cytochrome-c oxidase</fullName>
        <ecNumber evidence="3">7.1.1.9</ecNumber>
    </recommendedName>
    <alternativeName>
        <fullName evidence="16">Cytochrome aa3 subunit 2</fullName>
    </alternativeName>
</protein>
<evidence type="ECO:0000256" key="17">
    <source>
        <dbReference type="PROSITE-ProRule" id="PRU00433"/>
    </source>
</evidence>
<evidence type="ECO:0000256" key="11">
    <source>
        <dbReference type="ARBA" id="ARBA00022989"/>
    </source>
</evidence>
<keyword evidence="9" id="KW-1278">Translocase</keyword>
<evidence type="ECO:0000256" key="18">
    <source>
        <dbReference type="SAM" id="Phobius"/>
    </source>
</evidence>
<proteinExistence type="inferred from homology"/>
<evidence type="ECO:0000256" key="1">
    <source>
        <dbReference type="ARBA" id="ARBA00004141"/>
    </source>
</evidence>
<feature type="domain" description="Cytochrome c" evidence="20">
    <location>
        <begin position="235"/>
        <end position="330"/>
    </location>
</feature>
<evidence type="ECO:0000259" key="19">
    <source>
        <dbReference type="PROSITE" id="PS50857"/>
    </source>
</evidence>
<reference evidence="21 22" key="1">
    <citation type="submission" date="2017-06" db="EMBL/GenBank/DDBJ databases">
        <title>Sequencing and comparative analysis of myxobacterial genomes.</title>
        <authorList>
            <person name="Rupp O."/>
            <person name="Goesmann A."/>
            <person name="Sogaard-Andersen L."/>
        </authorList>
    </citation>
    <scope>NUCLEOTIDE SEQUENCE [LARGE SCALE GENOMIC DNA]</scope>
    <source>
        <strain evidence="21 22">DSM 14697</strain>
    </source>
</reference>
<keyword evidence="13" id="KW-0186">Copper</keyword>
<dbReference type="AlphaFoldDB" id="A0A250JZR6"/>
<dbReference type="Pfam" id="PF00034">
    <property type="entry name" value="Cytochrom_C"/>
    <property type="match status" value="1"/>
</dbReference>
<keyword evidence="7 18" id="KW-0812">Transmembrane</keyword>
<dbReference type="PROSITE" id="PS50857">
    <property type="entry name" value="COX2_CUA"/>
    <property type="match status" value="1"/>
</dbReference>
<dbReference type="EMBL" id="CP022203">
    <property type="protein sequence ID" value="ATB48606.1"/>
    <property type="molecule type" value="Genomic_DNA"/>
</dbReference>
<evidence type="ECO:0000256" key="8">
    <source>
        <dbReference type="ARBA" id="ARBA00022723"/>
    </source>
</evidence>
<dbReference type="InterPro" id="IPR001505">
    <property type="entry name" value="Copper_CuA"/>
</dbReference>
<dbReference type="InterPro" id="IPR009056">
    <property type="entry name" value="Cyt_c-like_dom"/>
</dbReference>
<evidence type="ECO:0000256" key="15">
    <source>
        <dbReference type="ARBA" id="ARBA00024688"/>
    </source>
</evidence>
<dbReference type="PROSITE" id="PS00078">
    <property type="entry name" value="COX2"/>
    <property type="match status" value="1"/>
</dbReference>
<keyword evidence="5 17" id="KW-0349">Heme</keyword>
<dbReference type="Proteomes" id="UP000217343">
    <property type="component" value="Chromosome"/>
</dbReference>
<dbReference type="Gene3D" id="2.60.40.420">
    <property type="entry name" value="Cupredoxins - blue copper proteins"/>
    <property type="match status" value="1"/>
</dbReference>
<evidence type="ECO:0000256" key="9">
    <source>
        <dbReference type="ARBA" id="ARBA00022967"/>
    </source>
</evidence>
<dbReference type="InterPro" id="IPR045187">
    <property type="entry name" value="CcO_II"/>
</dbReference>
<evidence type="ECO:0000256" key="7">
    <source>
        <dbReference type="ARBA" id="ARBA00022692"/>
    </source>
</evidence>
<organism evidence="21 22">
    <name type="scientific">Corallococcus macrosporus DSM 14697</name>
    <dbReference type="NCBI Taxonomy" id="1189310"/>
    <lineage>
        <taxon>Bacteria</taxon>
        <taxon>Pseudomonadati</taxon>
        <taxon>Myxococcota</taxon>
        <taxon>Myxococcia</taxon>
        <taxon>Myxococcales</taxon>
        <taxon>Cystobacterineae</taxon>
        <taxon>Myxococcaceae</taxon>
        <taxon>Corallococcus</taxon>
    </lineage>
</organism>
<feature type="domain" description="Cytochrome oxidase subunit II copper A binding" evidence="19">
    <location>
        <begin position="100"/>
        <end position="211"/>
    </location>
</feature>
<keyword evidence="4" id="KW-0813">Transport</keyword>
<feature type="transmembrane region" description="Helical" evidence="18">
    <location>
        <begin position="25"/>
        <end position="49"/>
    </location>
</feature>
<dbReference type="InterPro" id="IPR002429">
    <property type="entry name" value="CcO_II-like_C"/>
</dbReference>
<feature type="transmembrane region" description="Helical" evidence="18">
    <location>
        <begin position="70"/>
        <end position="89"/>
    </location>
</feature>
<dbReference type="InterPro" id="IPR014222">
    <property type="entry name" value="Cyt_c_oxidase_su2"/>
</dbReference>
<evidence type="ECO:0000256" key="12">
    <source>
        <dbReference type="ARBA" id="ARBA00023004"/>
    </source>
</evidence>
<accession>A0A250JZR6</accession>
<sequence length="349" mass="38943">MSELLRRLLFLPRQASTLASRVDDIHFFIILTTFVVGAGIGLTGFVFLLRYRRRQAHALTPHIEAPAWLEGLYISVPLAFFLLWGALGYRDYVWARTPPADALDVYVMGKQWMWKFAYPDGPGEVGVLHVPAGRPVRVLITSRDVIHSFYVPAFRLKMDALPGRYTETWFEAVRPGRYPVLCAEYCGVDHSRMRAEVVVLAPEAFEAWRARHKTQPAPGPGQVPELAMGVGARGPLAEQGRVVATRMGCFQCHTVDGTPHIGPTWRGLYLRDEPLASGGHIRADVAYLTESMMDPQAKLVAGFEPVMPSFQGRLSAADVAALVEYIQSLRPERPVPPAAQEPRYEPRAR</sequence>
<dbReference type="PANTHER" id="PTHR22888:SF9">
    <property type="entry name" value="CYTOCHROME C OXIDASE SUBUNIT 2"/>
    <property type="match status" value="1"/>
</dbReference>
<evidence type="ECO:0000313" key="21">
    <source>
        <dbReference type="EMBL" id="ATB48606.1"/>
    </source>
</evidence>
<evidence type="ECO:0000256" key="5">
    <source>
        <dbReference type="ARBA" id="ARBA00022617"/>
    </source>
</evidence>
<dbReference type="InterPro" id="IPR036909">
    <property type="entry name" value="Cyt_c-like_dom_sf"/>
</dbReference>
<dbReference type="SUPFAM" id="SSF81464">
    <property type="entry name" value="Cytochrome c oxidase subunit II-like, transmembrane region"/>
    <property type="match status" value="1"/>
</dbReference>
<comment type="similarity">
    <text evidence="2">Belongs to the cytochrome c oxidase subunit 2 family.</text>
</comment>
<dbReference type="EC" id="7.1.1.9" evidence="3"/>